<dbReference type="Proteomes" id="UP001171606">
    <property type="component" value="Unassembled WGS sequence"/>
</dbReference>
<keyword evidence="1" id="KW-0812">Transmembrane</keyword>
<proteinExistence type="predicted"/>
<name>A0ABT8PJB0_9BURK</name>
<comment type="caution">
    <text evidence="3">The sequence shown here is derived from an EMBL/GenBank/DDBJ whole genome shotgun (WGS) entry which is preliminary data.</text>
</comment>
<keyword evidence="1" id="KW-0472">Membrane</keyword>
<gene>
    <name evidence="3" type="ORF">QZM52_28265</name>
</gene>
<dbReference type="RefSeq" id="WP_226288735.1">
    <property type="nucleotide sequence ID" value="NZ_JAUJSQ010000014.1"/>
</dbReference>
<feature type="chain" id="PRO_5046823774" evidence="2">
    <location>
        <begin position="23"/>
        <end position="136"/>
    </location>
</feature>
<dbReference type="InterPro" id="IPR032126">
    <property type="entry name" value="LydA_holin"/>
</dbReference>
<evidence type="ECO:0000313" key="4">
    <source>
        <dbReference type="Proteomes" id="UP001171606"/>
    </source>
</evidence>
<organism evidence="3 4">
    <name type="scientific">Burkholderia metallica</name>
    <dbReference type="NCBI Taxonomy" id="488729"/>
    <lineage>
        <taxon>Bacteria</taxon>
        <taxon>Pseudomonadati</taxon>
        <taxon>Pseudomonadota</taxon>
        <taxon>Betaproteobacteria</taxon>
        <taxon>Burkholderiales</taxon>
        <taxon>Burkholderiaceae</taxon>
        <taxon>Burkholderia</taxon>
        <taxon>Burkholderia cepacia complex</taxon>
    </lineage>
</organism>
<evidence type="ECO:0000256" key="2">
    <source>
        <dbReference type="SAM" id="SignalP"/>
    </source>
</evidence>
<sequence length="136" mass="14861">MRQLIQLSWFMFGLSWMSAAIAADRVYRVTFGDDMANVPMTAWLLTIVLALLGGLAATLQRLSTDLDAMRSVRLEVTKDLVASVVAGLAVFFVCEWQGIGSMLEAVAITMAGYGGSLVLDKLLERGIKRIDCDEAR</sequence>
<keyword evidence="1" id="KW-1133">Transmembrane helix</keyword>
<reference evidence="3" key="1">
    <citation type="submission" date="2023-07" db="EMBL/GenBank/DDBJ databases">
        <title>A collection of bacterial strains from the Burkholderia cepacia Research Laboratory and Repository.</title>
        <authorList>
            <person name="Lipuma J."/>
            <person name="Spilker T."/>
            <person name="Caverly L."/>
        </authorList>
    </citation>
    <scope>NUCLEOTIDE SEQUENCE</scope>
    <source>
        <strain evidence="3">AU42020</strain>
    </source>
</reference>
<keyword evidence="2" id="KW-0732">Signal</keyword>
<feature type="transmembrane region" description="Helical" evidence="1">
    <location>
        <begin position="38"/>
        <end position="59"/>
    </location>
</feature>
<dbReference type="Pfam" id="PF16083">
    <property type="entry name" value="Phage_holin_3_3"/>
    <property type="match status" value="1"/>
</dbReference>
<evidence type="ECO:0000313" key="3">
    <source>
        <dbReference type="EMBL" id="MDN7935172.1"/>
    </source>
</evidence>
<accession>A0ABT8PJB0</accession>
<protein>
    <submittedName>
        <fullName evidence="3">Phage holin family protein</fullName>
    </submittedName>
</protein>
<dbReference type="EMBL" id="JAUJSQ010000014">
    <property type="protein sequence ID" value="MDN7935172.1"/>
    <property type="molecule type" value="Genomic_DNA"/>
</dbReference>
<feature type="signal peptide" evidence="2">
    <location>
        <begin position="1"/>
        <end position="22"/>
    </location>
</feature>
<feature type="transmembrane region" description="Helical" evidence="1">
    <location>
        <begin position="80"/>
        <end position="99"/>
    </location>
</feature>
<evidence type="ECO:0000256" key="1">
    <source>
        <dbReference type="SAM" id="Phobius"/>
    </source>
</evidence>
<keyword evidence="4" id="KW-1185">Reference proteome</keyword>